<evidence type="ECO:0000313" key="2">
    <source>
        <dbReference type="Proteomes" id="UP000008922"/>
    </source>
</evidence>
<dbReference type="Proteomes" id="UP000008922">
    <property type="component" value="Chromosome"/>
</dbReference>
<dbReference type="KEGG" id="atm:ANT_12060"/>
<proteinExistence type="predicted"/>
<dbReference type="OrthoDB" id="9804010at2"/>
<dbReference type="InParanoid" id="E8N476"/>
<dbReference type="PANTHER" id="PTHR34352:SF1">
    <property type="entry name" value="PROTEIN YHFA"/>
    <property type="match status" value="1"/>
</dbReference>
<dbReference type="RefSeq" id="WP_013559628.1">
    <property type="nucleotide sequence ID" value="NC_014960.1"/>
</dbReference>
<dbReference type="EMBL" id="AP012029">
    <property type="protein sequence ID" value="BAJ63240.1"/>
    <property type="molecule type" value="Genomic_DNA"/>
</dbReference>
<protein>
    <recommendedName>
        <fullName evidence="3">OsmC family protein</fullName>
    </recommendedName>
</protein>
<dbReference type="STRING" id="926569.ANT_12060"/>
<dbReference type="Gene3D" id="3.30.300.20">
    <property type="match status" value="1"/>
</dbReference>
<dbReference type="InterPro" id="IPR015946">
    <property type="entry name" value="KH_dom-like_a/b"/>
</dbReference>
<dbReference type="InterPro" id="IPR036102">
    <property type="entry name" value="OsmC/Ohrsf"/>
</dbReference>
<dbReference type="PANTHER" id="PTHR34352">
    <property type="entry name" value="PROTEIN YHFA"/>
    <property type="match status" value="1"/>
</dbReference>
<gene>
    <name evidence="1" type="ordered locus">ANT_12060</name>
</gene>
<organism evidence="1 2">
    <name type="scientific">Anaerolinea thermophila (strain DSM 14523 / JCM 11388 / NBRC 100420 / UNI-1)</name>
    <dbReference type="NCBI Taxonomy" id="926569"/>
    <lineage>
        <taxon>Bacteria</taxon>
        <taxon>Bacillati</taxon>
        <taxon>Chloroflexota</taxon>
        <taxon>Anaerolineae</taxon>
        <taxon>Anaerolineales</taxon>
        <taxon>Anaerolineaceae</taxon>
        <taxon>Anaerolinea</taxon>
    </lineage>
</organism>
<dbReference type="HOGENOM" id="CLU_114057_1_2_0"/>
<evidence type="ECO:0000313" key="1">
    <source>
        <dbReference type="EMBL" id="BAJ63240.1"/>
    </source>
</evidence>
<reference evidence="1 2" key="1">
    <citation type="submission" date="2010-12" db="EMBL/GenBank/DDBJ databases">
        <title>Whole genome sequence of Anaerolinea thermophila UNI-1.</title>
        <authorList>
            <person name="Narita-Yamada S."/>
            <person name="Kishi E."/>
            <person name="Watanabe Y."/>
            <person name="Takasaki K."/>
            <person name="Ankai A."/>
            <person name="Oguchi A."/>
            <person name="Fukui S."/>
            <person name="Takahashi M."/>
            <person name="Yashiro I."/>
            <person name="Hosoyama A."/>
            <person name="Sekiguchi Y."/>
            <person name="Hanada S."/>
            <person name="Fujita N."/>
        </authorList>
    </citation>
    <scope>NUCLEOTIDE SEQUENCE [LARGE SCALE GENOMIC DNA]</scope>
    <source>
        <strain evidence="2">DSM 14523 / JCM 11388 / NBRC 100420 / UNI-1</strain>
    </source>
</reference>
<evidence type="ECO:0008006" key="3">
    <source>
        <dbReference type="Google" id="ProtNLM"/>
    </source>
</evidence>
<dbReference type="AlphaFoldDB" id="E8N476"/>
<accession>E8N476</accession>
<keyword evidence="2" id="KW-1185">Reference proteome</keyword>
<name>E8N476_ANATU</name>
<dbReference type="eggNOG" id="COG1765">
    <property type="taxonomic scope" value="Bacteria"/>
</dbReference>
<dbReference type="Pfam" id="PF02566">
    <property type="entry name" value="OsmC"/>
    <property type="match status" value="1"/>
</dbReference>
<dbReference type="SUPFAM" id="SSF82784">
    <property type="entry name" value="OsmC-like"/>
    <property type="match status" value="1"/>
</dbReference>
<dbReference type="InterPro" id="IPR003718">
    <property type="entry name" value="OsmC/Ohr_fam"/>
</dbReference>
<sequence length="138" mass="15039">MDAKATWKHGLSFEGWASSGFTVNLGAAPEVGGENDGFRPMELLLVGLAGCTAMDVISILEKKRQQVTGFEVRAHAERANEHPKVFTEITLEYIVTGHNIDPEAVKRAVELSENKYCSAQAMLGKTANIQHKITILEG</sequence>